<accession>A0A9P9WSD3</accession>
<feature type="region of interest" description="Disordered" evidence="1">
    <location>
        <begin position="41"/>
        <end position="64"/>
    </location>
</feature>
<feature type="compositionally biased region" description="Pro residues" evidence="1">
    <location>
        <begin position="933"/>
        <end position="944"/>
    </location>
</feature>
<keyword evidence="3" id="KW-1185">Reference proteome</keyword>
<sequence length="1056" mass="116289">MDEITGMIAGDADFLFDNADIPSPNTHDGARVTEEIIKSSKRRINTYQSPPAEEGSLDQVNRDRYPQEHSAPIWDELDMEEGIESAESDPAPLMRVDLEWRDLDHTGQSVVLKELTDCYSFQKACAILALLRDDIETWLAIHQAQVDQQRLWEEDVAKWRVQGIEVPDDYQGDGPVGVALLTRSEMHKAALVVESLGLVDLAGHIRANGHTTVAWPLDIDLSSYKIHRIHDGSFKTSDMKKWLDQTDHPGSDAGIEEEPDDSTRQVIIYSLALTYPQSATGHRVRLLTAILPQGTVVVGPQGSQILDHGGKYRVVYPGHDSPDEQAYFSFTLNDLPPQVMPEIEEEPETETYSRVIDVGDTYTESSFFEEAMADPSPAEPDIQIVPKVVARVRENPVFDNLSRAAAKMHQKEIPRPGDETGGPSPETNMEHYMGLLNASPLTEKGLAAQIQAAQSLCLPEQDPAEARQSKLDEEYEQRKITFEAFSPRELLKDVFNADPKTGTDPGHKQQTLAREVPEDHSVGPVELARTPAAVDDARDLAFLTIALPEGYSIRSPTGYMMNFETHHRGRNDGRAPVGTAGVYAFYLPEVGRDLPPGLRPCLHDWVGLRILLGEQMNVACNGYLLQRRTSEGMHQIVEIDGELDLVNETGRYRLFNGMQAIGVPIEIEGGVNPPTGIPLEKEETINPTIRWARRIIQPYREELDREEAQAIVDEAREAEERKKVEKKVSDRATKHRQHEHFKQLAAEAEAKRKAASEEENRRGQENLGRGNRVRRPSERYSGFGLTTNYGREIVELEDSSSSDDRYEESEPEPDEEQQEEYQPEEKKTMIVVLRVPSWKNKAAVPKEPAPKALKAPKTVPVIPAKRQAVAVPNTEPPVKRPRGRPRKHAVTTPANMNSTPKGPVLKANTPRPLDGASAPKAVPAGATLAPALPFLPPPPAPPGPISGMTLNRVDLTRAPGIPATAGPLTTPARAPSGPLMGHHAPGTSGVTVAGSASSRGLATGSPAGEESQSEPHTPSPARRTLAILKYPQLKSARKVKRTEASQTSPKGLITPE</sequence>
<feature type="compositionally biased region" description="Basic residues" evidence="1">
    <location>
        <begin position="879"/>
        <end position="889"/>
    </location>
</feature>
<organism evidence="2 3">
    <name type="scientific">Neoarthrinium moseri</name>
    <dbReference type="NCBI Taxonomy" id="1658444"/>
    <lineage>
        <taxon>Eukaryota</taxon>
        <taxon>Fungi</taxon>
        <taxon>Dikarya</taxon>
        <taxon>Ascomycota</taxon>
        <taxon>Pezizomycotina</taxon>
        <taxon>Sordariomycetes</taxon>
        <taxon>Xylariomycetidae</taxon>
        <taxon>Amphisphaeriales</taxon>
        <taxon>Apiosporaceae</taxon>
        <taxon>Neoarthrinium</taxon>
    </lineage>
</organism>
<dbReference type="AlphaFoldDB" id="A0A9P9WSD3"/>
<feature type="compositionally biased region" description="Basic and acidic residues" evidence="1">
    <location>
        <begin position="409"/>
        <end position="418"/>
    </location>
</feature>
<feature type="region of interest" description="Disordered" evidence="1">
    <location>
        <begin position="717"/>
        <end position="826"/>
    </location>
</feature>
<proteinExistence type="predicted"/>
<feature type="compositionally biased region" description="Basic and acidic residues" evidence="1">
    <location>
        <begin position="717"/>
        <end position="732"/>
    </location>
</feature>
<feature type="region of interest" description="Disordered" evidence="1">
    <location>
        <begin position="406"/>
        <end position="426"/>
    </location>
</feature>
<feature type="compositionally biased region" description="Low complexity" evidence="1">
    <location>
        <begin position="849"/>
        <end position="861"/>
    </location>
</feature>
<feature type="compositionally biased region" description="Basic and acidic residues" evidence="1">
    <location>
        <begin position="748"/>
        <end position="764"/>
    </location>
</feature>
<dbReference type="EMBL" id="JAFIMR010000006">
    <property type="protein sequence ID" value="KAI1877531.1"/>
    <property type="molecule type" value="Genomic_DNA"/>
</dbReference>
<reference evidence="2" key="1">
    <citation type="submission" date="2021-03" db="EMBL/GenBank/DDBJ databases">
        <title>Revisited historic fungal species revealed as producer of novel bioactive compounds through whole genome sequencing and comparative genomics.</title>
        <authorList>
            <person name="Vignolle G.A."/>
            <person name="Hochenegger N."/>
            <person name="Mach R.L."/>
            <person name="Mach-Aigner A.R."/>
            <person name="Javad Rahimi M."/>
            <person name="Salim K.A."/>
            <person name="Chan C.M."/>
            <person name="Lim L.B.L."/>
            <person name="Cai F."/>
            <person name="Druzhinina I.S."/>
            <person name="U'Ren J.M."/>
            <person name="Derntl C."/>
        </authorList>
    </citation>
    <scope>NUCLEOTIDE SEQUENCE</scope>
    <source>
        <strain evidence="2">TUCIM 5799</strain>
    </source>
</reference>
<protein>
    <submittedName>
        <fullName evidence="2">Uncharacterized protein</fullName>
    </submittedName>
</protein>
<name>A0A9P9WSD3_9PEZI</name>
<feature type="region of interest" description="Disordered" evidence="1">
    <location>
        <begin position="849"/>
        <end position="1056"/>
    </location>
</feature>
<evidence type="ECO:0000256" key="1">
    <source>
        <dbReference type="SAM" id="MobiDB-lite"/>
    </source>
</evidence>
<feature type="compositionally biased region" description="Polar residues" evidence="1">
    <location>
        <begin position="988"/>
        <end position="1000"/>
    </location>
</feature>
<feature type="compositionally biased region" description="Low complexity" evidence="1">
    <location>
        <begin position="923"/>
        <end position="932"/>
    </location>
</feature>
<gene>
    <name evidence="2" type="ORF">JX265_003539</name>
</gene>
<comment type="caution">
    <text evidence="2">The sequence shown here is derived from an EMBL/GenBank/DDBJ whole genome shotgun (WGS) entry which is preliminary data.</text>
</comment>
<evidence type="ECO:0000313" key="2">
    <source>
        <dbReference type="EMBL" id="KAI1877531.1"/>
    </source>
</evidence>
<evidence type="ECO:0000313" key="3">
    <source>
        <dbReference type="Proteomes" id="UP000829685"/>
    </source>
</evidence>
<feature type="compositionally biased region" description="Acidic residues" evidence="1">
    <location>
        <begin position="795"/>
        <end position="822"/>
    </location>
</feature>
<dbReference type="Proteomes" id="UP000829685">
    <property type="component" value="Unassembled WGS sequence"/>
</dbReference>